<dbReference type="InterPro" id="IPR002068">
    <property type="entry name" value="A-crystallin/Hsp20_dom"/>
</dbReference>
<dbReference type="GO" id="GO:0006952">
    <property type="term" value="P:defense response"/>
    <property type="evidence" value="ECO:0007669"/>
    <property type="project" value="UniProtKB-KW"/>
</dbReference>
<feature type="region of interest" description="Disordered" evidence="10">
    <location>
        <begin position="1"/>
        <end position="22"/>
    </location>
</feature>
<evidence type="ECO:0000256" key="7">
    <source>
        <dbReference type="ARBA" id="ARBA00023136"/>
    </source>
</evidence>
<feature type="domain" description="SHSP" evidence="12">
    <location>
        <begin position="7"/>
        <end position="112"/>
    </location>
</feature>
<dbReference type="Pfam" id="PF00011">
    <property type="entry name" value="HSP20"/>
    <property type="match status" value="1"/>
</dbReference>
<feature type="compositionally biased region" description="Basic and acidic residues" evidence="10">
    <location>
        <begin position="107"/>
        <end position="116"/>
    </location>
</feature>
<evidence type="ECO:0000256" key="8">
    <source>
        <dbReference type="PROSITE-ProRule" id="PRU00285"/>
    </source>
</evidence>
<dbReference type="Proteomes" id="UP001168877">
    <property type="component" value="Unassembled WGS sequence"/>
</dbReference>
<feature type="compositionally biased region" description="Basic and acidic residues" evidence="10">
    <location>
        <begin position="206"/>
        <end position="244"/>
    </location>
</feature>
<dbReference type="EMBL" id="JAUESC010000380">
    <property type="protein sequence ID" value="KAK0592560.1"/>
    <property type="molecule type" value="Genomic_DNA"/>
</dbReference>
<dbReference type="SUPFAM" id="SSF49764">
    <property type="entry name" value="HSP20-like chaperones"/>
    <property type="match status" value="1"/>
</dbReference>
<evidence type="ECO:0000256" key="3">
    <source>
        <dbReference type="ARBA" id="ARBA00022692"/>
    </source>
</evidence>
<reference evidence="13" key="2">
    <citation type="submission" date="2023-06" db="EMBL/GenBank/DDBJ databases">
        <authorList>
            <person name="Swenson N.G."/>
            <person name="Wegrzyn J.L."/>
            <person name="Mcevoy S.L."/>
        </authorList>
    </citation>
    <scope>NUCLEOTIDE SEQUENCE</scope>
    <source>
        <strain evidence="13">NS2018</strain>
        <tissue evidence="13">Leaf</tissue>
    </source>
</reference>
<evidence type="ECO:0000256" key="2">
    <source>
        <dbReference type="ARBA" id="ARBA00022475"/>
    </source>
</evidence>
<feature type="compositionally biased region" description="Basic and acidic residues" evidence="10">
    <location>
        <begin position="162"/>
        <end position="193"/>
    </location>
</feature>
<keyword evidence="6 11" id="KW-1133">Transmembrane helix</keyword>
<keyword evidence="2" id="KW-1003">Cell membrane</keyword>
<keyword evidence="4" id="KW-0677">Repeat</keyword>
<protein>
    <recommendedName>
        <fullName evidence="12">SHSP domain-containing protein</fullName>
    </recommendedName>
</protein>
<evidence type="ECO:0000256" key="6">
    <source>
        <dbReference type="ARBA" id="ARBA00022989"/>
    </source>
</evidence>
<keyword evidence="14" id="KW-1185">Reference proteome</keyword>
<feature type="compositionally biased region" description="Basic and acidic residues" evidence="10">
    <location>
        <begin position="7"/>
        <end position="22"/>
    </location>
</feature>
<feature type="compositionally biased region" description="Basic and acidic residues" evidence="10">
    <location>
        <begin position="254"/>
        <end position="269"/>
    </location>
</feature>
<dbReference type="GO" id="GO:0034605">
    <property type="term" value="P:cellular response to heat"/>
    <property type="evidence" value="ECO:0007669"/>
    <property type="project" value="TreeGrafter"/>
</dbReference>
<dbReference type="Gene3D" id="2.60.40.790">
    <property type="match status" value="1"/>
</dbReference>
<gene>
    <name evidence="13" type="ORF">LWI29_021270</name>
</gene>
<evidence type="ECO:0000256" key="9">
    <source>
        <dbReference type="RuleBase" id="RU003616"/>
    </source>
</evidence>
<organism evidence="13 14">
    <name type="scientific">Acer saccharum</name>
    <name type="common">Sugar maple</name>
    <dbReference type="NCBI Taxonomy" id="4024"/>
    <lineage>
        <taxon>Eukaryota</taxon>
        <taxon>Viridiplantae</taxon>
        <taxon>Streptophyta</taxon>
        <taxon>Embryophyta</taxon>
        <taxon>Tracheophyta</taxon>
        <taxon>Spermatophyta</taxon>
        <taxon>Magnoliopsida</taxon>
        <taxon>eudicotyledons</taxon>
        <taxon>Gunneridae</taxon>
        <taxon>Pentapetalae</taxon>
        <taxon>rosids</taxon>
        <taxon>malvids</taxon>
        <taxon>Sapindales</taxon>
        <taxon>Sapindaceae</taxon>
        <taxon>Hippocastanoideae</taxon>
        <taxon>Acereae</taxon>
        <taxon>Acer</taxon>
    </lineage>
</organism>
<evidence type="ECO:0000313" key="14">
    <source>
        <dbReference type="Proteomes" id="UP001168877"/>
    </source>
</evidence>
<accession>A0AA39SMM2</accession>
<evidence type="ECO:0000313" key="13">
    <source>
        <dbReference type="EMBL" id="KAK0592560.1"/>
    </source>
</evidence>
<evidence type="ECO:0000259" key="12">
    <source>
        <dbReference type="PROSITE" id="PS01031"/>
    </source>
</evidence>
<name>A0AA39SMM2_ACESA</name>
<dbReference type="InterPro" id="IPR008978">
    <property type="entry name" value="HSP20-like_chaperone"/>
</dbReference>
<comment type="similarity">
    <text evidence="8 9">Belongs to the small heat shock protein (HSP20) family.</text>
</comment>
<evidence type="ECO:0000256" key="1">
    <source>
        <dbReference type="ARBA" id="ARBA00004162"/>
    </source>
</evidence>
<feature type="transmembrane region" description="Helical" evidence="11">
    <location>
        <begin position="289"/>
        <end position="312"/>
    </location>
</feature>
<dbReference type="PANTHER" id="PTHR43670:SF121">
    <property type="entry name" value="PROTEIN RESTRICTED TEV MOVEMENT 2"/>
    <property type="match status" value="1"/>
</dbReference>
<evidence type="ECO:0000256" key="10">
    <source>
        <dbReference type="SAM" id="MobiDB-lite"/>
    </source>
</evidence>
<reference evidence="13" key="1">
    <citation type="journal article" date="2022" name="Plant J.">
        <title>Strategies of tolerance reflected in two North American maple genomes.</title>
        <authorList>
            <person name="McEvoy S.L."/>
            <person name="Sezen U.U."/>
            <person name="Trouern-Trend A."/>
            <person name="McMahon S.M."/>
            <person name="Schaberg P.G."/>
            <person name="Yang J."/>
            <person name="Wegrzyn J.L."/>
            <person name="Swenson N.G."/>
        </authorList>
    </citation>
    <scope>NUCLEOTIDE SEQUENCE</scope>
    <source>
        <strain evidence="13">NS2018</strain>
    </source>
</reference>
<sequence length="320" mass="35884">MANTQKTGDDEVYKPTSEWKEEPENNILTVHLPDFTREQLKITCVKSSRVVRVHGDRKLANNKWSRFNEAFPVPDNCKIDKIHAKWHNESLIVTMPKENITPIAPEEELKTPKVKEPTNIAQQPLPSKQRDAATTGSSISEEQNEKKSSAIVSPPKATPSIHGEKQTDGKRVVDAHQKDEKDTKPQKGTEETSQKLSSISNTSTKQKTDDDDKTVVPKPDKLVEHKEKSEDKIKETTPKLKKPENVVMHTKSITTEKKEEKKGKTEGKKSNIAADAWKALMEQPEERQLIINMGVAVLVIVALGAYISYSFATKSKTSKS</sequence>
<keyword evidence="3 11" id="KW-0812">Transmembrane</keyword>
<feature type="compositionally biased region" description="Polar residues" evidence="10">
    <location>
        <begin position="194"/>
        <end position="203"/>
    </location>
</feature>
<dbReference type="PANTHER" id="PTHR43670">
    <property type="entry name" value="HEAT SHOCK PROTEIN 26"/>
    <property type="match status" value="1"/>
</dbReference>
<dbReference type="PROSITE" id="PS01031">
    <property type="entry name" value="SHSP"/>
    <property type="match status" value="1"/>
</dbReference>
<evidence type="ECO:0000256" key="4">
    <source>
        <dbReference type="ARBA" id="ARBA00022737"/>
    </source>
</evidence>
<dbReference type="GO" id="GO:0005886">
    <property type="term" value="C:plasma membrane"/>
    <property type="evidence" value="ECO:0007669"/>
    <property type="project" value="UniProtKB-SubCell"/>
</dbReference>
<evidence type="ECO:0000256" key="5">
    <source>
        <dbReference type="ARBA" id="ARBA00022821"/>
    </source>
</evidence>
<dbReference type="AlphaFoldDB" id="A0AA39SMM2"/>
<comment type="caution">
    <text evidence="13">The sequence shown here is derived from an EMBL/GenBank/DDBJ whole genome shotgun (WGS) entry which is preliminary data.</text>
</comment>
<proteinExistence type="inferred from homology"/>
<dbReference type="CDD" id="cd06464">
    <property type="entry name" value="ACD_sHsps-like"/>
    <property type="match status" value="1"/>
</dbReference>
<keyword evidence="7 11" id="KW-0472">Membrane</keyword>
<feature type="compositionally biased region" description="Polar residues" evidence="10">
    <location>
        <begin position="119"/>
        <end position="141"/>
    </location>
</feature>
<keyword evidence="5" id="KW-0611">Plant defense</keyword>
<comment type="subcellular location">
    <subcellularLocation>
        <location evidence="1">Cell membrane</location>
        <topology evidence="1">Single-pass membrane protein</topology>
    </subcellularLocation>
</comment>
<evidence type="ECO:0000256" key="11">
    <source>
        <dbReference type="SAM" id="Phobius"/>
    </source>
</evidence>
<feature type="region of interest" description="Disordered" evidence="10">
    <location>
        <begin position="104"/>
        <end position="269"/>
    </location>
</feature>